<feature type="compositionally biased region" description="Acidic residues" evidence="1">
    <location>
        <begin position="66"/>
        <end position="79"/>
    </location>
</feature>
<evidence type="ECO:0000256" key="1">
    <source>
        <dbReference type="SAM" id="MobiDB-lite"/>
    </source>
</evidence>
<feature type="compositionally biased region" description="Low complexity" evidence="1">
    <location>
        <begin position="150"/>
        <end position="166"/>
    </location>
</feature>
<keyword evidence="3" id="KW-1185">Reference proteome</keyword>
<comment type="caution">
    <text evidence="2">The sequence shown here is derived from an EMBL/GenBank/DDBJ whole genome shotgun (WGS) entry which is preliminary data.</text>
</comment>
<proteinExistence type="predicted"/>
<dbReference type="EMBL" id="RBNJ01007693">
    <property type="protein sequence ID" value="RUS27835.1"/>
    <property type="molecule type" value="Genomic_DNA"/>
</dbReference>
<feature type="region of interest" description="Disordered" evidence="1">
    <location>
        <begin position="61"/>
        <end position="84"/>
    </location>
</feature>
<feature type="region of interest" description="Disordered" evidence="1">
    <location>
        <begin position="1"/>
        <end position="45"/>
    </location>
</feature>
<sequence length="166" mass="17873">MVVRISAKRDDGEDFGENGKQSKNGKKEDSEDFGEDGKQRWCGEDMTKNEMAARILVKIAGKDGDGGEDFGEDGSEDFGEDRKKSGRISAGWCPALNHVIFNANVLRVNSLLAPLTHSNPRGLFYAGTGMDAEGANMNHDDTGSTTSIHSLPSPVLLTSTSRGLRP</sequence>
<accession>A0A433QDF2</accession>
<protein>
    <submittedName>
        <fullName evidence="2">Uncharacterized protein</fullName>
    </submittedName>
</protein>
<name>A0A433QDF2_9FUNG</name>
<gene>
    <name evidence="2" type="ORF">BC938DRAFT_482665</name>
</gene>
<feature type="region of interest" description="Disordered" evidence="1">
    <location>
        <begin position="138"/>
        <end position="166"/>
    </location>
</feature>
<feature type="compositionally biased region" description="Basic and acidic residues" evidence="1">
    <location>
        <begin position="25"/>
        <end position="45"/>
    </location>
</feature>
<dbReference type="Proteomes" id="UP000274822">
    <property type="component" value="Unassembled WGS sequence"/>
</dbReference>
<dbReference type="AlphaFoldDB" id="A0A433QDF2"/>
<evidence type="ECO:0000313" key="3">
    <source>
        <dbReference type="Proteomes" id="UP000274822"/>
    </source>
</evidence>
<organism evidence="2 3">
    <name type="scientific">Jimgerdemannia flammicorona</name>
    <dbReference type="NCBI Taxonomy" id="994334"/>
    <lineage>
        <taxon>Eukaryota</taxon>
        <taxon>Fungi</taxon>
        <taxon>Fungi incertae sedis</taxon>
        <taxon>Mucoromycota</taxon>
        <taxon>Mucoromycotina</taxon>
        <taxon>Endogonomycetes</taxon>
        <taxon>Endogonales</taxon>
        <taxon>Endogonaceae</taxon>
        <taxon>Jimgerdemannia</taxon>
    </lineage>
</organism>
<reference evidence="2 3" key="1">
    <citation type="journal article" date="2018" name="New Phytol.">
        <title>Phylogenomics of Endogonaceae and evolution of mycorrhizas within Mucoromycota.</title>
        <authorList>
            <person name="Chang Y."/>
            <person name="Desiro A."/>
            <person name="Na H."/>
            <person name="Sandor L."/>
            <person name="Lipzen A."/>
            <person name="Clum A."/>
            <person name="Barry K."/>
            <person name="Grigoriev I.V."/>
            <person name="Martin F.M."/>
            <person name="Stajich J.E."/>
            <person name="Smith M.E."/>
            <person name="Bonito G."/>
            <person name="Spatafora J.W."/>
        </authorList>
    </citation>
    <scope>NUCLEOTIDE SEQUENCE [LARGE SCALE GENOMIC DNA]</scope>
    <source>
        <strain evidence="2 3">AD002</strain>
    </source>
</reference>
<evidence type="ECO:0000313" key="2">
    <source>
        <dbReference type="EMBL" id="RUS27835.1"/>
    </source>
</evidence>